<evidence type="ECO:0000313" key="27">
    <source>
        <dbReference type="RefSeq" id="XP_035684465.1"/>
    </source>
</evidence>
<keyword evidence="12" id="KW-0378">Hydrolase</keyword>
<dbReference type="Gene3D" id="2.120.10.10">
    <property type="match status" value="1"/>
</dbReference>
<dbReference type="InterPro" id="IPR026856">
    <property type="entry name" value="Sialidase_fam"/>
</dbReference>
<evidence type="ECO:0000256" key="20">
    <source>
        <dbReference type="ARBA" id="ARBA00038519"/>
    </source>
</evidence>
<feature type="domain" description="Sialidase" evidence="24">
    <location>
        <begin position="116"/>
        <end position="384"/>
    </location>
</feature>
<dbReference type="GO" id="GO:0005765">
    <property type="term" value="C:lysosomal membrane"/>
    <property type="evidence" value="ECO:0007669"/>
    <property type="project" value="UniProtKB-SubCell"/>
</dbReference>
<evidence type="ECO:0000256" key="4">
    <source>
        <dbReference type="ARBA" id="ARBA00004236"/>
    </source>
</evidence>
<evidence type="ECO:0000256" key="11">
    <source>
        <dbReference type="ARBA" id="ARBA00022737"/>
    </source>
</evidence>
<dbReference type="GO" id="GO:0006689">
    <property type="term" value="P:ganglioside catabolic process"/>
    <property type="evidence" value="ECO:0000318"/>
    <property type="project" value="GO_Central"/>
</dbReference>
<evidence type="ECO:0000313" key="25">
    <source>
        <dbReference type="Proteomes" id="UP000001554"/>
    </source>
</evidence>
<keyword evidence="16" id="KW-0325">Glycoprotein</keyword>
<dbReference type="Proteomes" id="UP000001554">
    <property type="component" value="Chromosome 8"/>
</dbReference>
<evidence type="ECO:0000256" key="12">
    <source>
        <dbReference type="ARBA" id="ARBA00022801"/>
    </source>
</evidence>
<dbReference type="AlphaFoldDB" id="A0A9J7LMG4"/>
<keyword evidence="13" id="KW-0442">Lipid degradation</keyword>
<dbReference type="InterPro" id="IPR011040">
    <property type="entry name" value="Sialidase"/>
</dbReference>
<gene>
    <name evidence="26 27" type="primary">LOC118421323</name>
</gene>
<evidence type="ECO:0000256" key="14">
    <source>
        <dbReference type="ARBA" id="ARBA00023098"/>
    </source>
</evidence>
<evidence type="ECO:0000256" key="17">
    <source>
        <dbReference type="ARBA" id="ARBA00023228"/>
    </source>
</evidence>
<keyword evidence="17" id="KW-0458">Lysosome</keyword>
<keyword evidence="11" id="KW-0677">Repeat</keyword>
<dbReference type="Pfam" id="PF13088">
    <property type="entry name" value="BNR_2"/>
    <property type="match status" value="1"/>
</dbReference>
<dbReference type="GO" id="GO:0005886">
    <property type="term" value="C:plasma membrane"/>
    <property type="evidence" value="ECO:0007669"/>
    <property type="project" value="UniProtKB-SubCell"/>
</dbReference>
<comment type="similarity">
    <text evidence="6">Belongs to the glycosyl hydrolase 33 family.</text>
</comment>
<dbReference type="RefSeq" id="XP_035684464.1">
    <property type="nucleotide sequence ID" value="XM_035828571.1"/>
</dbReference>
<evidence type="ECO:0000256" key="8">
    <source>
        <dbReference type="ARBA" id="ARBA00022475"/>
    </source>
</evidence>
<dbReference type="PANTHER" id="PTHR10628">
    <property type="entry name" value="SIALIDASE"/>
    <property type="match status" value="1"/>
</dbReference>
<organism evidence="25 27">
    <name type="scientific">Branchiostoma floridae</name>
    <name type="common">Florida lancelet</name>
    <name type="synonym">Amphioxus</name>
    <dbReference type="NCBI Taxonomy" id="7739"/>
    <lineage>
        <taxon>Eukaryota</taxon>
        <taxon>Metazoa</taxon>
        <taxon>Chordata</taxon>
        <taxon>Cephalochordata</taxon>
        <taxon>Leptocardii</taxon>
        <taxon>Amphioxiformes</taxon>
        <taxon>Branchiostomatidae</taxon>
        <taxon>Branchiostoma</taxon>
    </lineage>
</organism>
<evidence type="ECO:0000256" key="5">
    <source>
        <dbReference type="ARBA" id="ARBA00004541"/>
    </source>
</evidence>
<keyword evidence="14" id="KW-0443">Lipid metabolism</keyword>
<evidence type="ECO:0000256" key="2">
    <source>
        <dbReference type="ARBA" id="ARBA00004207"/>
    </source>
</evidence>
<evidence type="ECO:0000256" key="6">
    <source>
        <dbReference type="ARBA" id="ARBA00009348"/>
    </source>
</evidence>
<keyword evidence="18" id="KW-0968">Cytoplasmic vesicle</keyword>
<evidence type="ECO:0000256" key="15">
    <source>
        <dbReference type="ARBA" id="ARBA00023136"/>
    </source>
</evidence>
<evidence type="ECO:0000259" key="24">
    <source>
        <dbReference type="Pfam" id="PF13088"/>
    </source>
</evidence>
<protein>
    <recommendedName>
        <fullName evidence="21">Sialidase-1</fullName>
        <ecNumber evidence="7">3.2.1.18</ecNumber>
    </recommendedName>
    <alternativeName>
        <fullName evidence="23">Lysosomal sialidase</fullName>
    </alternativeName>
    <alternativeName>
        <fullName evidence="22">N-acetyl-alpha-neuraminidase 1</fullName>
    </alternativeName>
</protein>
<dbReference type="GO" id="GO:0005737">
    <property type="term" value="C:cytoplasm"/>
    <property type="evidence" value="ECO:0000318"/>
    <property type="project" value="GO_Central"/>
</dbReference>
<reference evidence="25" key="1">
    <citation type="journal article" date="2020" name="Nat. Ecol. Evol.">
        <title>Deeply conserved synteny resolves early events in vertebrate evolution.</title>
        <authorList>
            <person name="Simakov O."/>
            <person name="Marletaz F."/>
            <person name="Yue J.X."/>
            <person name="O'Connell B."/>
            <person name="Jenkins J."/>
            <person name="Brandt A."/>
            <person name="Calef R."/>
            <person name="Tung C.H."/>
            <person name="Huang T.K."/>
            <person name="Schmutz J."/>
            <person name="Satoh N."/>
            <person name="Yu J.K."/>
            <person name="Putnam N.H."/>
            <person name="Green R.E."/>
            <person name="Rokhsar D.S."/>
        </authorList>
    </citation>
    <scope>NUCLEOTIDE SEQUENCE [LARGE SCALE GENOMIC DNA]</scope>
    <source>
        <strain evidence="25">S238N-H82</strain>
    </source>
</reference>
<dbReference type="SUPFAM" id="SSF50939">
    <property type="entry name" value="Sialidases"/>
    <property type="match status" value="1"/>
</dbReference>
<evidence type="ECO:0000256" key="3">
    <source>
        <dbReference type="ARBA" id="ARBA00004227"/>
    </source>
</evidence>
<evidence type="ECO:0000256" key="22">
    <source>
        <dbReference type="ARBA" id="ARBA00041332"/>
    </source>
</evidence>
<evidence type="ECO:0000313" key="26">
    <source>
        <dbReference type="RefSeq" id="XP_035684464.1"/>
    </source>
</evidence>
<sequence>MLRLLHRSKHVRRLGLLIVLAVVALVWSQYPTFRGTELHVTEGPQVVRLHTQNTSTEYPSTGLRLSKVQDFVLWRSYRKGEIPVFRVPVLTYTPGGNLVAITEGRRRSHVDHVPKVIAFRRSTDGGTTWSPSKWIVDDGDATYRNCSYIGTVFVDDTTTTIFLMYVFCEFCPTRSLMLMNSTDDGITWGRPRNITDQVGKHYVTHPSPGYGIQKKHSPSKGRLIVCGHGFHDGKGLVLLLSDDHGVTWRHGAFVPSVPFQNSTLTDGNFNPDECQPVELPDGSLYLVVRNQHQYKCHCKMIMRSFDGGETLPRDHMFLDMALVEPRITSGVWYHNGVLFYSGPNRPLAREDLYLRWSHNHGHTWTKGLRIWDDLAGYSVITMVPNDHEHLYMIYERGTVKYFDEIALVKLKFSVTIKNDTSLRVDVNPQKLSYPGTPNLKWN</sequence>
<keyword evidence="9" id="KW-0597">Phosphoprotein</keyword>
<accession>A0A9J7LMG4</accession>
<name>A0A9J7LMG4_BRAFL</name>
<comment type="subunit">
    <text evidence="20">Interacts with cathepsin A (protective protein), beta-galactosidase and N-acetylgalactosamine-6-sulfate sulfatase in a multienzyme complex.</text>
</comment>
<comment type="subcellular location">
    <subcellularLocation>
        <location evidence="4">Cell membrane</location>
    </subcellularLocation>
    <subcellularLocation>
        <location evidence="5">Cytoplasmic vesicle</location>
    </subcellularLocation>
    <subcellularLocation>
        <location evidence="3">Lysosome lumen</location>
    </subcellularLocation>
    <subcellularLocation>
        <location evidence="2">Lysosome membrane</location>
        <topology evidence="2">Peripheral membrane protein</topology>
        <orientation evidence="2">Lumenal side</orientation>
    </subcellularLocation>
</comment>
<dbReference type="KEGG" id="bfo:118421323"/>
<dbReference type="GO" id="GO:0016020">
    <property type="term" value="C:membrane"/>
    <property type="evidence" value="ECO:0000318"/>
    <property type="project" value="GO_Central"/>
</dbReference>
<evidence type="ECO:0000256" key="1">
    <source>
        <dbReference type="ARBA" id="ARBA00000427"/>
    </source>
</evidence>
<dbReference type="EC" id="3.2.1.18" evidence="7"/>
<comment type="function">
    <text evidence="19">Catalyzes the removal of sialic acid (N-acetylneuraminic acid) moieties from glycoproteins and glycolipids. To be active, it is strictly dependent on its presence in the multienzyme complex. Appears to have a preference for alpha 2-3 and alpha 2-6 sialyl linkage.</text>
</comment>
<evidence type="ECO:0000256" key="21">
    <source>
        <dbReference type="ARBA" id="ARBA00040509"/>
    </source>
</evidence>
<keyword evidence="8" id="KW-1003">Cell membrane</keyword>
<reference evidence="26 27" key="2">
    <citation type="submission" date="2025-04" db="UniProtKB">
        <authorList>
            <consortium name="RefSeq"/>
        </authorList>
    </citation>
    <scope>IDENTIFICATION</scope>
    <source>
        <strain evidence="26 27">S238N-H82</strain>
        <tissue evidence="26 27">Testes</tissue>
    </source>
</reference>
<dbReference type="CDD" id="cd15482">
    <property type="entry name" value="Sialidase_non-viral"/>
    <property type="match status" value="1"/>
</dbReference>
<dbReference type="GO" id="GO:0004308">
    <property type="term" value="F:exo-alpha-sialidase activity"/>
    <property type="evidence" value="ECO:0000318"/>
    <property type="project" value="GO_Central"/>
</dbReference>
<evidence type="ECO:0000256" key="18">
    <source>
        <dbReference type="ARBA" id="ARBA00023329"/>
    </source>
</evidence>
<dbReference type="InterPro" id="IPR036278">
    <property type="entry name" value="Sialidase_sf"/>
</dbReference>
<evidence type="ECO:0000256" key="19">
    <source>
        <dbReference type="ARBA" id="ARBA00037235"/>
    </source>
</evidence>
<evidence type="ECO:0000256" key="16">
    <source>
        <dbReference type="ARBA" id="ARBA00023180"/>
    </source>
</evidence>
<dbReference type="OrthoDB" id="2739686at2759"/>
<dbReference type="GO" id="GO:0043202">
    <property type="term" value="C:lysosomal lumen"/>
    <property type="evidence" value="ECO:0007669"/>
    <property type="project" value="UniProtKB-SubCell"/>
</dbReference>
<keyword evidence="25" id="KW-1185">Reference proteome</keyword>
<evidence type="ECO:0000256" key="10">
    <source>
        <dbReference type="ARBA" id="ARBA00022729"/>
    </source>
</evidence>
<proteinExistence type="inferred from homology"/>
<evidence type="ECO:0000256" key="13">
    <source>
        <dbReference type="ARBA" id="ARBA00022963"/>
    </source>
</evidence>
<keyword evidence="10" id="KW-0732">Signal</keyword>
<dbReference type="FunFam" id="2.120.10.10:FF:000018">
    <property type="entry name" value="Uncharacterized protein"/>
    <property type="match status" value="1"/>
</dbReference>
<evidence type="ECO:0000256" key="7">
    <source>
        <dbReference type="ARBA" id="ARBA00012733"/>
    </source>
</evidence>
<evidence type="ECO:0000256" key="23">
    <source>
        <dbReference type="ARBA" id="ARBA00041413"/>
    </source>
</evidence>
<dbReference type="GO" id="GO:0009313">
    <property type="term" value="P:oligosaccharide catabolic process"/>
    <property type="evidence" value="ECO:0000318"/>
    <property type="project" value="GO_Central"/>
</dbReference>
<evidence type="ECO:0000256" key="9">
    <source>
        <dbReference type="ARBA" id="ARBA00022553"/>
    </source>
</evidence>
<dbReference type="GO" id="GO:0005764">
    <property type="term" value="C:lysosome"/>
    <property type="evidence" value="ECO:0000318"/>
    <property type="project" value="GO_Central"/>
</dbReference>
<comment type="catalytic activity">
    <reaction evidence="1">
        <text>Hydrolysis of alpha-(2-&gt;3)-, alpha-(2-&gt;6)-, alpha-(2-&gt;8)- glycosidic linkages of terminal sialic acid residues in oligosaccharides, glycoproteins, glycolipids, colominic acid and synthetic substrates.</text>
        <dbReference type="EC" id="3.2.1.18"/>
    </reaction>
</comment>
<dbReference type="RefSeq" id="XP_035684465.1">
    <property type="nucleotide sequence ID" value="XM_035828572.1"/>
</dbReference>
<keyword evidence="15" id="KW-0472">Membrane</keyword>
<dbReference type="GO" id="GO:0031410">
    <property type="term" value="C:cytoplasmic vesicle"/>
    <property type="evidence" value="ECO:0007669"/>
    <property type="project" value="UniProtKB-SubCell"/>
</dbReference>
<dbReference type="GeneID" id="118421323"/>
<dbReference type="PANTHER" id="PTHR10628:SF25">
    <property type="entry name" value="SIALIDASE-1"/>
    <property type="match status" value="1"/>
</dbReference>